<organism evidence="3 4">
    <name type="scientific">Candidatus Synechococcus calcipolaris G9</name>
    <dbReference type="NCBI Taxonomy" id="1497997"/>
    <lineage>
        <taxon>Bacteria</taxon>
        <taxon>Bacillati</taxon>
        <taxon>Cyanobacteriota</taxon>
        <taxon>Cyanophyceae</taxon>
        <taxon>Synechococcales</taxon>
        <taxon>Synechococcaceae</taxon>
        <taxon>Synechococcus</taxon>
    </lineage>
</organism>
<evidence type="ECO:0000256" key="2">
    <source>
        <dbReference type="SAM" id="SignalP"/>
    </source>
</evidence>
<sequence length="63" mass="6619">MKKFYSAAISLCSIGIGLELFSPNGAIAQGPQLPQTTPTQQQLEPPLPIAPPPRTTVAHCPPP</sequence>
<dbReference type="Proteomes" id="UP001154265">
    <property type="component" value="Unassembled WGS sequence"/>
</dbReference>
<feature type="chain" id="PRO_5045330827" evidence="2">
    <location>
        <begin position="29"/>
        <end position="63"/>
    </location>
</feature>
<reference evidence="3" key="1">
    <citation type="journal article" date="2022" name="Genome Biol. Evol.">
        <title>A New Gene Family Diagnostic for Intracellular Biomineralization of Amorphous Ca Carbonates by Cyanobacteria.</title>
        <authorList>
            <person name="Benzerara K."/>
            <person name="Duprat E."/>
            <person name="Bitard-Feildel T."/>
            <person name="Caumes G."/>
            <person name="Cassier-Chauvat C."/>
            <person name="Chauvat F."/>
            <person name="Dezi M."/>
            <person name="Diop S.I."/>
            <person name="Gaschignard G."/>
            <person name="Gorgen S."/>
            <person name="Gugger M."/>
            <person name="Lopez-Garcia P."/>
            <person name="Millet M."/>
            <person name="Skouri-Panet F."/>
            <person name="Moreira D."/>
            <person name="Callebaut I."/>
        </authorList>
    </citation>
    <scope>NUCLEOTIDE SEQUENCE</scope>
    <source>
        <strain evidence="3">G9</strain>
    </source>
</reference>
<name>A0ABT6F2Q0_9SYNE</name>
<accession>A0ABT6F2Q0</accession>
<feature type="signal peptide" evidence="2">
    <location>
        <begin position="1"/>
        <end position="28"/>
    </location>
</feature>
<evidence type="ECO:0000256" key="1">
    <source>
        <dbReference type="SAM" id="MobiDB-lite"/>
    </source>
</evidence>
<feature type="compositionally biased region" description="Pro residues" evidence="1">
    <location>
        <begin position="45"/>
        <end position="63"/>
    </location>
</feature>
<proteinExistence type="predicted"/>
<protein>
    <submittedName>
        <fullName evidence="3">Uncharacterized protein</fullName>
    </submittedName>
</protein>
<feature type="compositionally biased region" description="Low complexity" evidence="1">
    <location>
        <begin position="29"/>
        <end position="44"/>
    </location>
</feature>
<comment type="caution">
    <text evidence="3">The sequence shown here is derived from an EMBL/GenBank/DDBJ whole genome shotgun (WGS) entry which is preliminary data.</text>
</comment>
<keyword evidence="4" id="KW-1185">Reference proteome</keyword>
<dbReference type="RefSeq" id="WP_277868009.1">
    <property type="nucleotide sequence ID" value="NZ_JAKKUT010000007.1"/>
</dbReference>
<reference evidence="3" key="2">
    <citation type="submission" date="2022-01" db="EMBL/GenBank/DDBJ databases">
        <authorList>
            <person name="Zivanovic Y."/>
            <person name="Moreira D."/>
            <person name="Lopez-Garcia P."/>
        </authorList>
    </citation>
    <scope>NUCLEOTIDE SEQUENCE</scope>
    <source>
        <strain evidence="3">G9</strain>
    </source>
</reference>
<gene>
    <name evidence="3" type="ORF">L3556_14285</name>
</gene>
<evidence type="ECO:0000313" key="3">
    <source>
        <dbReference type="EMBL" id="MDG2992090.1"/>
    </source>
</evidence>
<keyword evidence="2" id="KW-0732">Signal</keyword>
<evidence type="ECO:0000313" key="4">
    <source>
        <dbReference type="Proteomes" id="UP001154265"/>
    </source>
</evidence>
<dbReference type="EMBL" id="JAKKUT010000007">
    <property type="protein sequence ID" value="MDG2992090.1"/>
    <property type="molecule type" value="Genomic_DNA"/>
</dbReference>
<feature type="region of interest" description="Disordered" evidence="1">
    <location>
        <begin position="25"/>
        <end position="63"/>
    </location>
</feature>